<dbReference type="PROSITE" id="PS50921">
    <property type="entry name" value="ANTAR"/>
    <property type="match status" value="1"/>
</dbReference>
<protein>
    <recommendedName>
        <fullName evidence="1">ANTAR domain-containing protein</fullName>
    </recommendedName>
</protein>
<dbReference type="EMBL" id="FP565575">
    <property type="protein sequence ID" value="CBE68774.1"/>
    <property type="molecule type" value="Genomic_DNA"/>
</dbReference>
<dbReference type="SMART" id="SM01012">
    <property type="entry name" value="ANTAR"/>
    <property type="match status" value="1"/>
</dbReference>
<proteinExistence type="predicted"/>
<dbReference type="Gene3D" id="1.10.10.10">
    <property type="entry name" value="Winged helix-like DNA-binding domain superfamily/Winged helix DNA-binding domain"/>
    <property type="match status" value="1"/>
</dbReference>
<evidence type="ECO:0000313" key="2">
    <source>
        <dbReference type="EMBL" id="CBE68774.1"/>
    </source>
</evidence>
<gene>
    <name evidence="2" type="ORF">DAMO_1716</name>
</gene>
<dbReference type="Proteomes" id="UP000006898">
    <property type="component" value="Chromosome"/>
</dbReference>
<dbReference type="InterPro" id="IPR036388">
    <property type="entry name" value="WH-like_DNA-bd_sf"/>
</dbReference>
<reference evidence="2 3" key="1">
    <citation type="journal article" date="2010" name="Nature">
        <title>Nitrite-driven anaerobic methane oxidation by oxygenic bacteria.</title>
        <authorList>
            <person name="Ettwig K.F."/>
            <person name="Butler M.K."/>
            <person name="Le Paslier D."/>
            <person name="Pelletier E."/>
            <person name="Mangenot S."/>
            <person name="Kuypers M.M.M."/>
            <person name="Schreiber F."/>
            <person name="Dutilh B.E."/>
            <person name="Zedelius J."/>
            <person name="de Beer D."/>
            <person name="Gloerich J."/>
            <person name="Wessels H.J.C.T."/>
            <person name="van Allen T."/>
            <person name="Luesken F."/>
            <person name="Wu M."/>
            <person name="van de Pas-Schoonen K.T."/>
            <person name="Op den Camp H.J.M."/>
            <person name="Janssen-Megens E.M."/>
            <person name="Francoijs K-J."/>
            <person name="Stunnenberg H."/>
            <person name="Weissenbach J."/>
            <person name="Jetten M.S.M."/>
            <person name="Strous M."/>
        </authorList>
    </citation>
    <scope>NUCLEOTIDE SEQUENCE [LARGE SCALE GENOMIC DNA]</scope>
</reference>
<sequence>MLGKQNDLPTTQRVLRTVACSLSGLTGEARSKHRGVFTPAEYAEAVVWLANQLTWDLRYRLASDHIRFTSTNCLAGEGVAEQESFCHLWCESLGRIAVDLFGYGQVIFKRRIAAGQQHCDFKIFVKHATETETCVEQHAAPLSATHLRSTPKGNTKHVSEETIPRLKTKVHLLEQRTKKLETVLGERKLIEKAKRILVERLKLSEPEAMQKLQQESQHRNIKLAEVAHIIVRAGEII</sequence>
<evidence type="ECO:0000313" key="3">
    <source>
        <dbReference type="Proteomes" id="UP000006898"/>
    </source>
</evidence>
<dbReference type="HOGENOM" id="CLU_1168984_0_0_0"/>
<feature type="domain" description="ANTAR" evidence="1">
    <location>
        <begin position="170"/>
        <end position="231"/>
    </location>
</feature>
<dbReference type="InterPro" id="IPR005561">
    <property type="entry name" value="ANTAR"/>
</dbReference>
<dbReference type="KEGG" id="mox:DAMO_1716"/>
<dbReference type="GO" id="GO:0003723">
    <property type="term" value="F:RNA binding"/>
    <property type="evidence" value="ECO:0007669"/>
    <property type="project" value="InterPro"/>
</dbReference>
<dbReference type="STRING" id="671143.DAMO_1716"/>
<dbReference type="AlphaFoldDB" id="D5MG93"/>
<dbReference type="SUPFAM" id="SSF52172">
    <property type="entry name" value="CheY-like"/>
    <property type="match status" value="1"/>
</dbReference>
<organism evidence="2 3">
    <name type="scientific">Methylomirabilis oxygeniifera</name>
    <dbReference type="NCBI Taxonomy" id="671143"/>
    <lineage>
        <taxon>Bacteria</taxon>
        <taxon>Candidatus Methylomirabilota</taxon>
        <taxon>Candidatus Methylomirabilia</taxon>
        <taxon>Candidatus Methylomirabilales</taxon>
        <taxon>Candidatus Methylomirabilaceae</taxon>
        <taxon>Candidatus Methylomirabilis</taxon>
    </lineage>
</organism>
<name>D5MG93_METO1</name>
<dbReference type="Pfam" id="PF03861">
    <property type="entry name" value="ANTAR"/>
    <property type="match status" value="1"/>
</dbReference>
<dbReference type="eggNOG" id="COG3707">
    <property type="taxonomic scope" value="Bacteria"/>
</dbReference>
<accession>D5MG93</accession>
<dbReference type="InterPro" id="IPR011006">
    <property type="entry name" value="CheY-like_superfamily"/>
</dbReference>
<evidence type="ECO:0000259" key="1">
    <source>
        <dbReference type="PROSITE" id="PS50921"/>
    </source>
</evidence>